<comment type="caution">
    <text evidence="14">The sequence shown here is derived from an EMBL/GenBank/DDBJ whole genome shotgun (WGS) entry which is preliminary data.</text>
</comment>
<keyword evidence="11" id="KW-1133">Transmembrane helix</keyword>
<evidence type="ECO:0000256" key="2">
    <source>
        <dbReference type="ARBA" id="ARBA00022527"/>
    </source>
</evidence>
<feature type="transmembrane region" description="Helical" evidence="11">
    <location>
        <begin position="450"/>
        <end position="470"/>
    </location>
</feature>
<evidence type="ECO:0000256" key="11">
    <source>
        <dbReference type="SAM" id="Phobius"/>
    </source>
</evidence>
<dbReference type="SMART" id="SM00220">
    <property type="entry name" value="S_TKc"/>
    <property type="match status" value="1"/>
</dbReference>
<evidence type="ECO:0000256" key="7">
    <source>
        <dbReference type="ARBA" id="ARBA00022840"/>
    </source>
</evidence>
<feature type="domain" description="PASTA" evidence="13">
    <location>
        <begin position="473"/>
        <end position="540"/>
    </location>
</feature>
<keyword evidence="4" id="KW-0677">Repeat</keyword>
<keyword evidence="7" id="KW-0067">ATP-binding</keyword>
<comment type="catalytic activity">
    <reaction evidence="9">
        <text>L-seryl-[protein] + ATP = O-phospho-L-seryl-[protein] + ADP + H(+)</text>
        <dbReference type="Rhea" id="RHEA:17989"/>
        <dbReference type="Rhea" id="RHEA-COMP:9863"/>
        <dbReference type="Rhea" id="RHEA-COMP:11604"/>
        <dbReference type="ChEBI" id="CHEBI:15378"/>
        <dbReference type="ChEBI" id="CHEBI:29999"/>
        <dbReference type="ChEBI" id="CHEBI:30616"/>
        <dbReference type="ChEBI" id="CHEBI:83421"/>
        <dbReference type="ChEBI" id="CHEBI:456216"/>
        <dbReference type="EC" id="2.7.11.1"/>
    </reaction>
</comment>
<feature type="domain" description="PASTA" evidence="13">
    <location>
        <begin position="676"/>
        <end position="738"/>
    </location>
</feature>
<dbReference type="AlphaFoldDB" id="A0A2N7S5G5"/>
<dbReference type="InterPro" id="IPR000719">
    <property type="entry name" value="Prot_kinase_dom"/>
</dbReference>
<gene>
    <name evidence="14" type="ORF">CIK84_07485</name>
</gene>
<evidence type="ECO:0000313" key="14">
    <source>
        <dbReference type="EMBL" id="PMQ21383.1"/>
    </source>
</evidence>
<evidence type="ECO:0000256" key="5">
    <source>
        <dbReference type="ARBA" id="ARBA00022741"/>
    </source>
</evidence>
<dbReference type="Gene3D" id="3.30.200.20">
    <property type="entry name" value="Phosphorylase Kinase, domain 1"/>
    <property type="match status" value="1"/>
</dbReference>
<reference evidence="14 15" key="1">
    <citation type="journal article" date="2017" name="Elife">
        <title>Extensive horizontal gene transfer in cheese-associated bacteria.</title>
        <authorList>
            <person name="Bonham K.S."/>
            <person name="Wolfe B.E."/>
            <person name="Dutton R.J."/>
        </authorList>
    </citation>
    <scope>NUCLEOTIDE SEQUENCE [LARGE SCALE GENOMIC DNA]</scope>
    <source>
        <strain evidence="14 15">JB182</strain>
    </source>
</reference>
<dbReference type="Gene3D" id="1.10.510.10">
    <property type="entry name" value="Transferase(Phosphotransferase) domain 1"/>
    <property type="match status" value="1"/>
</dbReference>
<keyword evidence="11" id="KW-0472">Membrane</keyword>
<feature type="region of interest" description="Disordered" evidence="10">
    <location>
        <begin position="393"/>
        <end position="441"/>
    </location>
</feature>
<evidence type="ECO:0000256" key="6">
    <source>
        <dbReference type="ARBA" id="ARBA00022777"/>
    </source>
</evidence>
<dbReference type="InterPro" id="IPR011009">
    <property type="entry name" value="Kinase-like_dom_sf"/>
</dbReference>
<evidence type="ECO:0000313" key="15">
    <source>
        <dbReference type="Proteomes" id="UP000235739"/>
    </source>
</evidence>
<dbReference type="Gene3D" id="3.30.10.20">
    <property type="match status" value="4"/>
</dbReference>
<dbReference type="PROSITE" id="PS51178">
    <property type="entry name" value="PASTA"/>
    <property type="match status" value="4"/>
</dbReference>
<sequence>MSTSLTDPNLGKTLDGRYRLDHLLALGGMSRIYRAMDKRLHRAVVVKVLNDNYASEHTVRERFESEAVIAANITHPNVVSIRDHNVSDNLVYLVMEYVRGRNLEQVIQERGRFTPRQALSVLEQICHGLSSAHSEGIIHRDMKPANVLLSDIGEVKVTDFGLARAASAHTQSATLVATLSHVSPELVSGSPADSRSDIYALGITIYQMLTGQAPYTESNAAALMKHHLDSPMPMPSDLVPGLAQDLDELVRWCTEKDPEKRPQDASLLLEEIIQIRSTLTDGQLDLGAEQLGGIEDLTPQTSTHMPTTLQQRLDAMQREREDERERLWLKRNSDQAETEYEVEDGELDPDQTTVIAAADATEVLDLRDAQATLAQPRATDVVSDSEINATTVYSRGSELEKAEEAEADQSSELSVRGQKRAQKQAAKKWRKEAQVPTHRLSKPRTGSQKFVITLMWIIIIALVTGAGWFFGRGPGTIIRIPSLSGMLQSQAVAQLDDQGIPVRIGTAYDDEIAIGRVVDSQPGIGENIMKFQGVDLIVSQGPELFEVPDLTGKSLEQATTVLNEIGFQDLKTDQAYSESSDKGEVISSSPAAGKELPRKNIITLTVSKGHAPVEVPSLTGLSKDAAQEKLESLGLKLNTADSIHSAVVEKGLIAAQDPATGTIEYGSTVSVNVSEGPEYVEIPSVIGQSVDEATAILEAAGFTVKNHNVFGGFSQTVRMQSPLNQQAVRGSEISIYAF</sequence>
<dbReference type="SMART" id="SM00740">
    <property type="entry name" value="PASTA"/>
    <property type="match status" value="4"/>
</dbReference>
<evidence type="ECO:0000256" key="3">
    <source>
        <dbReference type="ARBA" id="ARBA00022679"/>
    </source>
</evidence>
<evidence type="ECO:0000256" key="1">
    <source>
        <dbReference type="ARBA" id="ARBA00012513"/>
    </source>
</evidence>
<evidence type="ECO:0000259" key="13">
    <source>
        <dbReference type="PROSITE" id="PS51178"/>
    </source>
</evidence>
<proteinExistence type="predicted"/>
<dbReference type="GO" id="GO:0005524">
    <property type="term" value="F:ATP binding"/>
    <property type="evidence" value="ECO:0007669"/>
    <property type="project" value="UniProtKB-KW"/>
</dbReference>
<dbReference type="EMBL" id="PNQX01000001">
    <property type="protein sequence ID" value="PMQ21383.1"/>
    <property type="molecule type" value="Genomic_DNA"/>
</dbReference>
<dbReference type="Pfam" id="PF00069">
    <property type="entry name" value="Pkinase"/>
    <property type="match status" value="1"/>
</dbReference>
<keyword evidence="3" id="KW-0808">Transferase</keyword>
<dbReference type="RefSeq" id="WP_102597971.1">
    <property type="nucleotide sequence ID" value="NZ_JBQDUD010000003.1"/>
</dbReference>
<keyword evidence="2" id="KW-0723">Serine/threonine-protein kinase</keyword>
<feature type="domain" description="PASTA" evidence="13">
    <location>
        <begin position="609"/>
        <end position="675"/>
    </location>
</feature>
<feature type="domain" description="PASTA" evidence="13">
    <location>
        <begin position="541"/>
        <end position="608"/>
    </location>
</feature>
<feature type="compositionally biased region" description="Basic and acidic residues" evidence="10">
    <location>
        <begin position="317"/>
        <end position="334"/>
    </location>
</feature>
<dbReference type="CDD" id="cd14014">
    <property type="entry name" value="STKc_PknB_like"/>
    <property type="match status" value="1"/>
</dbReference>
<feature type="compositionally biased region" description="Acidic residues" evidence="10">
    <location>
        <begin position="336"/>
        <end position="345"/>
    </location>
</feature>
<comment type="catalytic activity">
    <reaction evidence="8">
        <text>L-threonyl-[protein] + ATP = O-phospho-L-threonyl-[protein] + ADP + H(+)</text>
        <dbReference type="Rhea" id="RHEA:46608"/>
        <dbReference type="Rhea" id="RHEA-COMP:11060"/>
        <dbReference type="Rhea" id="RHEA-COMP:11605"/>
        <dbReference type="ChEBI" id="CHEBI:15378"/>
        <dbReference type="ChEBI" id="CHEBI:30013"/>
        <dbReference type="ChEBI" id="CHEBI:30616"/>
        <dbReference type="ChEBI" id="CHEBI:61977"/>
        <dbReference type="ChEBI" id="CHEBI:456216"/>
        <dbReference type="EC" id="2.7.11.1"/>
    </reaction>
</comment>
<dbReference type="PANTHER" id="PTHR43289:SF6">
    <property type="entry name" value="SERINE_THREONINE-PROTEIN KINASE NEKL-3"/>
    <property type="match status" value="1"/>
</dbReference>
<dbReference type="Pfam" id="PF03793">
    <property type="entry name" value="PASTA"/>
    <property type="match status" value="4"/>
</dbReference>
<evidence type="ECO:0000259" key="12">
    <source>
        <dbReference type="PROSITE" id="PS50011"/>
    </source>
</evidence>
<dbReference type="GO" id="GO:0004674">
    <property type="term" value="F:protein serine/threonine kinase activity"/>
    <property type="evidence" value="ECO:0007669"/>
    <property type="project" value="UniProtKB-KW"/>
</dbReference>
<dbReference type="CDD" id="cd06577">
    <property type="entry name" value="PASTA_pknB"/>
    <property type="match status" value="4"/>
</dbReference>
<dbReference type="Proteomes" id="UP000235739">
    <property type="component" value="Unassembled WGS sequence"/>
</dbReference>
<evidence type="ECO:0000256" key="8">
    <source>
        <dbReference type="ARBA" id="ARBA00047899"/>
    </source>
</evidence>
<keyword evidence="11" id="KW-0812">Transmembrane</keyword>
<feature type="region of interest" description="Disordered" evidence="10">
    <location>
        <begin position="317"/>
        <end position="345"/>
    </location>
</feature>
<evidence type="ECO:0000256" key="10">
    <source>
        <dbReference type="SAM" id="MobiDB-lite"/>
    </source>
</evidence>
<dbReference type="PANTHER" id="PTHR43289">
    <property type="entry name" value="MITOGEN-ACTIVATED PROTEIN KINASE KINASE KINASE 20-RELATED"/>
    <property type="match status" value="1"/>
</dbReference>
<accession>A0A2N7S5G5</accession>
<dbReference type="SUPFAM" id="SSF56112">
    <property type="entry name" value="Protein kinase-like (PK-like)"/>
    <property type="match status" value="1"/>
</dbReference>
<dbReference type="InterPro" id="IPR008271">
    <property type="entry name" value="Ser/Thr_kinase_AS"/>
</dbReference>
<evidence type="ECO:0000256" key="4">
    <source>
        <dbReference type="ARBA" id="ARBA00022737"/>
    </source>
</evidence>
<dbReference type="InterPro" id="IPR005543">
    <property type="entry name" value="PASTA_dom"/>
</dbReference>
<keyword evidence="5" id="KW-0547">Nucleotide-binding</keyword>
<dbReference type="FunFam" id="1.10.510.10:FF:000021">
    <property type="entry name" value="Serine/threonine protein kinase"/>
    <property type="match status" value="1"/>
</dbReference>
<keyword evidence="6" id="KW-0418">Kinase</keyword>
<dbReference type="PROSITE" id="PS00108">
    <property type="entry name" value="PROTEIN_KINASE_ST"/>
    <property type="match status" value="1"/>
</dbReference>
<dbReference type="EC" id="2.7.11.1" evidence="1"/>
<organism evidence="14 15">
    <name type="scientific">Glutamicibacter arilaitensis</name>
    <dbReference type="NCBI Taxonomy" id="256701"/>
    <lineage>
        <taxon>Bacteria</taxon>
        <taxon>Bacillati</taxon>
        <taxon>Actinomycetota</taxon>
        <taxon>Actinomycetes</taxon>
        <taxon>Micrococcales</taxon>
        <taxon>Micrococcaceae</taxon>
        <taxon>Glutamicibacter</taxon>
    </lineage>
</organism>
<feature type="compositionally biased region" description="Basic residues" evidence="10">
    <location>
        <begin position="417"/>
        <end position="430"/>
    </location>
</feature>
<name>A0A2N7S5G5_9MICC</name>
<feature type="domain" description="Protein kinase" evidence="12">
    <location>
        <begin position="18"/>
        <end position="273"/>
    </location>
</feature>
<dbReference type="PROSITE" id="PS50011">
    <property type="entry name" value="PROTEIN_KINASE_DOM"/>
    <property type="match status" value="1"/>
</dbReference>
<protein>
    <recommendedName>
        <fullName evidence="1">non-specific serine/threonine protein kinase</fullName>
        <ecNumber evidence="1">2.7.11.1</ecNumber>
    </recommendedName>
</protein>
<evidence type="ECO:0000256" key="9">
    <source>
        <dbReference type="ARBA" id="ARBA00048679"/>
    </source>
</evidence>